<feature type="transmembrane region" description="Helical" evidence="8">
    <location>
        <begin position="366"/>
        <end position="388"/>
    </location>
</feature>
<dbReference type="InterPro" id="IPR000742">
    <property type="entry name" value="EGF"/>
</dbReference>
<reference evidence="10 11" key="1">
    <citation type="journal article" date="2010" name="Science">
        <title>Genomic comparison of the ants Camponotus floridanus and Harpegnathos saltator.</title>
        <authorList>
            <person name="Bonasio R."/>
            <person name="Zhang G."/>
            <person name="Ye C."/>
            <person name="Mutti N.S."/>
            <person name="Fang X."/>
            <person name="Qin N."/>
            <person name="Donahue G."/>
            <person name="Yang P."/>
            <person name="Li Q."/>
            <person name="Li C."/>
            <person name="Zhang P."/>
            <person name="Huang Z."/>
            <person name="Berger S.L."/>
            <person name="Reinberg D."/>
            <person name="Wang J."/>
            <person name="Liebig J."/>
        </authorList>
    </citation>
    <scope>NUCLEOTIDE SEQUENCE [LARGE SCALE GENOMIC DNA]</scope>
    <source>
        <strain evidence="11">C129</strain>
    </source>
</reference>
<keyword evidence="3" id="KW-1003">Cell membrane</keyword>
<dbReference type="EMBL" id="GL436621">
    <property type="protein sequence ID" value="EFN71723.1"/>
    <property type="molecule type" value="Genomic_DNA"/>
</dbReference>
<evidence type="ECO:0000313" key="11">
    <source>
        <dbReference type="Proteomes" id="UP000000311"/>
    </source>
</evidence>
<sequence length="443" mass="50823">MCLELHGILPHLWMIQPVNHGKHLKVGSYPKITLNNGIFPTSAYTKQDDSIVITTTTTYQQKNATILPVYGPQSGDWFVAAYMSYWDERVQQQGLGHKCRYSIGTVALWSQVDNIENISVGYQMTFQTSTTTTYYKIYIPSGVWSFRLSVWNCNFLLHNIQDIREPCIETMSLKGRALPILNHLYRKESKYLTTNASYTFTELSPYEDSYYYLLVISKSVIEFNVKVLPSIQHQSALITICIQRDRIPKLGNLHSCQSETLSMNLSSLNKHNTNFSIVYPQPGTWYIISHMICYNWNGKSVHCQYGEISMIMNVRIRKCIFSDQKPCGNHGICQEIQKNVLHYATCNCFKGYTGWDCTDISNTITAISSFMSAMLLILSNAFFIPAIYIAIKRKLYAEGLVYLATMLFSSLYHACDQNGGQFCIVKYEVCYIDLFCSFFIFQN</sequence>
<dbReference type="Gene3D" id="2.10.25.10">
    <property type="entry name" value="Laminin"/>
    <property type="match status" value="1"/>
</dbReference>
<dbReference type="GO" id="GO:0005886">
    <property type="term" value="C:plasma membrane"/>
    <property type="evidence" value="ECO:0007669"/>
    <property type="project" value="UniProtKB-SubCell"/>
</dbReference>
<dbReference type="PANTHER" id="PTHR14319">
    <property type="entry name" value="FIVE-SPAN TRANSMEMBRANE PROTEIN M83"/>
    <property type="match status" value="1"/>
</dbReference>
<evidence type="ECO:0000259" key="9">
    <source>
        <dbReference type="PROSITE" id="PS50026"/>
    </source>
</evidence>
<feature type="disulfide bond" evidence="7">
    <location>
        <begin position="348"/>
        <end position="357"/>
    </location>
</feature>
<evidence type="ECO:0000256" key="3">
    <source>
        <dbReference type="ARBA" id="ARBA00022475"/>
    </source>
</evidence>
<dbReference type="PROSITE" id="PS50026">
    <property type="entry name" value="EGF_3"/>
    <property type="match status" value="1"/>
</dbReference>
<evidence type="ECO:0000256" key="5">
    <source>
        <dbReference type="ARBA" id="ARBA00022989"/>
    </source>
</evidence>
<name>E2A4B3_CAMFO</name>
<dbReference type="OMA" id="ISHMICY"/>
<evidence type="ECO:0000256" key="8">
    <source>
        <dbReference type="SAM" id="Phobius"/>
    </source>
</evidence>
<dbReference type="InParanoid" id="E2A4B3"/>
<dbReference type="PROSITE" id="PS01186">
    <property type="entry name" value="EGF_2"/>
    <property type="match status" value="1"/>
</dbReference>
<comment type="similarity">
    <text evidence="2">Belongs to the TMEM8 family.</text>
</comment>
<keyword evidence="7" id="KW-1015">Disulfide bond</keyword>
<dbReference type="SUPFAM" id="SSF57196">
    <property type="entry name" value="EGF/Laminin"/>
    <property type="match status" value="1"/>
</dbReference>
<evidence type="ECO:0000256" key="1">
    <source>
        <dbReference type="ARBA" id="ARBA00004651"/>
    </source>
</evidence>
<evidence type="ECO:0000256" key="7">
    <source>
        <dbReference type="PROSITE-ProRule" id="PRU00076"/>
    </source>
</evidence>
<evidence type="ECO:0000313" key="10">
    <source>
        <dbReference type="EMBL" id="EFN71723.1"/>
    </source>
</evidence>
<keyword evidence="4 8" id="KW-0812">Transmembrane</keyword>
<evidence type="ECO:0000256" key="4">
    <source>
        <dbReference type="ARBA" id="ARBA00022692"/>
    </source>
</evidence>
<keyword evidence="7" id="KW-0245">EGF-like domain</keyword>
<dbReference type="InterPro" id="IPR021910">
    <property type="entry name" value="NGX6/PGAP6/MYMK"/>
</dbReference>
<protein>
    <submittedName>
        <fullName evidence="10">Protein NGX6</fullName>
    </submittedName>
</protein>
<dbReference type="PANTHER" id="PTHR14319:SF3">
    <property type="entry name" value="TRANSMEMBRANE PROTEIN-LIKE PROTEIN"/>
    <property type="match status" value="1"/>
</dbReference>
<dbReference type="OrthoDB" id="69646at2759"/>
<keyword evidence="11" id="KW-1185">Reference proteome</keyword>
<organism evidence="11">
    <name type="scientific">Camponotus floridanus</name>
    <name type="common">Florida carpenter ant</name>
    <dbReference type="NCBI Taxonomy" id="104421"/>
    <lineage>
        <taxon>Eukaryota</taxon>
        <taxon>Metazoa</taxon>
        <taxon>Ecdysozoa</taxon>
        <taxon>Arthropoda</taxon>
        <taxon>Hexapoda</taxon>
        <taxon>Insecta</taxon>
        <taxon>Pterygota</taxon>
        <taxon>Neoptera</taxon>
        <taxon>Endopterygota</taxon>
        <taxon>Hymenoptera</taxon>
        <taxon>Apocrita</taxon>
        <taxon>Aculeata</taxon>
        <taxon>Formicoidea</taxon>
        <taxon>Formicidae</taxon>
        <taxon>Formicinae</taxon>
        <taxon>Camponotus</taxon>
    </lineage>
</organism>
<keyword evidence="6 8" id="KW-0472">Membrane</keyword>
<comment type="caution">
    <text evidence="7">Lacks conserved residue(s) required for the propagation of feature annotation.</text>
</comment>
<feature type="domain" description="EGF-like" evidence="9">
    <location>
        <begin position="315"/>
        <end position="358"/>
    </location>
</feature>
<dbReference type="PROSITE" id="PS00022">
    <property type="entry name" value="EGF_1"/>
    <property type="match status" value="1"/>
</dbReference>
<keyword evidence="5 8" id="KW-1133">Transmembrane helix</keyword>
<evidence type="ECO:0000256" key="2">
    <source>
        <dbReference type="ARBA" id="ARBA00005542"/>
    </source>
</evidence>
<proteinExistence type="inferred from homology"/>
<comment type="subcellular location">
    <subcellularLocation>
        <location evidence="1">Cell membrane</location>
        <topology evidence="1">Multi-pass membrane protein</topology>
    </subcellularLocation>
</comment>
<accession>E2A4B3</accession>
<dbReference type="AlphaFoldDB" id="E2A4B3"/>
<evidence type="ECO:0000256" key="6">
    <source>
        <dbReference type="ARBA" id="ARBA00023136"/>
    </source>
</evidence>
<dbReference type="Proteomes" id="UP000000311">
    <property type="component" value="Unassembled WGS sequence"/>
</dbReference>
<gene>
    <name evidence="10" type="ORF">EAG_05803</name>
</gene>
<dbReference type="Pfam" id="PF12036">
    <property type="entry name" value="DUF3522"/>
    <property type="match status" value="1"/>
</dbReference>